<comment type="caution">
    <text evidence="1">The sequence shown here is derived from an EMBL/GenBank/DDBJ whole genome shotgun (WGS) entry which is preliminary data.</text>
</comment>
<gene>
    <name evidence="1" type="ORF">K1Y72_07585</name>
</gene>
<name>A0ABS7FPC8_9ACTN</name>
<dbReference type="Proteomes" id="UP000774570">
    <property type="component" value="Unassembled WGS sequence"/>
</dbReference>
<keyword evidence="2" id="KW-1185">Reference proteome</keyword>
<accession>A0ABS7FPC8</accession>
<proteinExistence type="predicted"/>
<evidence type="ECO:0000313" key="2">
    <source>
        <dbReference type="Proteomes" id="UP000774570"/>
    </source>
</evidence>
<reference evidence="1 2" key="1">
    <citation type="submission" date="2021-07" db="EMBL/GenBank/DDBJ databases">
        <title>Actinomadura sp. PM05-2 isolated from lichen.</title>
        <authorList>
            <person name="Somphong A."/>
            <person name="Phongsopitanun W."/>
            <person name="Tanasupawat S."/>
            <person name="Peongsungnone V."/>
        </authorList>
    </citation>
    <scope>NUCLEOTIDE SEQUENCE [LARGE SCALE GENOMIC DNA]</scope>
    <source>
        <strain evidence="1 2">PM05-2</strain>
    </source>
</reference>
<evidence type="ECO:0000313" key="1">
    <source>
        <dbReference type="EMBL" id="MBW8482224.1"/>
    </source>
</evidence>
<dbReference type="RefSeq" id="WP_220164639.1">
    <property type="nucleotide sequence ID" value="NZ_JAIBOA010000004.1"/>
</dbReference>
<sequence length="80" mass="8838">MNSRELRIRGWDVVVPASAAVSWRARRIGRLTDYQRRCGALEEVIANNPGELAIICHAQRELVLMLGAAERIGRNGLAGL</sequence>
<dbReference type="EMBL" id="JAIBOA010000004">
    <property type="protein sequence ID" value="MBW8482224.1"/>
    <property type="molecule type" value="Genomic_DNA"/>
</dbReference>
<organism evidence="1 2">
    <name type="scientific">Actinomadura parmotrematis</name>
    <dbReference type="NCBI Taxonomy" id="2864039"/>
    <lineage>
        <taxon>Bacteria</taxon>
        <taxon>Bacillati</taxon>
        <taxon>Actinomycetota</taxon>
        <taxon>Actinomycetes</taxon>
        <taxon>Streptosporangiales</taxon>
        <taxon>Thermomonosporaceae</taxon>
        <taxon>Actinomadura</taxon>
    </lineage>
</organism>
<protein>
    <submittedName>
        <fullName evidence="1">Uncharacterized protein</fullName>
    </submittedName>
</protein>